<gene>
    <name evidence="1" type="ORF">HUU93_00395</name>
</gene>
<dbReference type="EMBL" id="JABWDC010000001">
    <property type="protein sequence ID" value="NUN85071.1"/>
    <property type="molecule type" value="Genomic_DNA"/>
</dbReference>
<dbReference type="Proteomes" id="UP000554488">
    <property type="component" value="Unassembled WGS sequence"/>
</dbReference>
<proteinExistence type="predicted"/>
<evidence type="ECO:0000313" key="2">
    <source>
        <dbReference type="Proteomes" id="UP000554488"/>
    </source>
</evidence>
<comment type="caution">
    <text evidence="1">The sequence shown here is derived from an EMBL/GenBank/DDBJ whole genome shotgun (WGS) entry which is preliminary data.</text>
</comment>
<organism evidence="1 2">
    <name type="scientific">Coprococcus comes</name>
    <dbReference type="NCBI Taxonomy" id="410072"/>
    <lineage>
        <taxon>Bacteria</taxon>
        <taxon>Bacillati</taxon>
        <taxon>Bacillota</taxon>
        <taxon>Clostridia</taxon>
        <taxon>Lachnospirales</taxon>
        <taxon>Lachnospiraceae</taxon>
        <taxon>Coprococcus</taxon>
    </lineage>
</organism>
<protein>
    <submittedName>
        <fullName evidence="1">Uncharacterized protein</fullName>
    </submittedName>
</protein>
<reference evidence="1 2" key="1">
    <citation type="submission" date="2020-04" db="EMBL/GenBank/DDBJ databases">
        <authorList>
            <person name="Pieper L."/>
        </authorList>
    </citation>
    <scope>NUCLEOTIDE SEQUENCE [LARGE SCALE GENOMIC DNA]</scope>
    <source>
        <strain evidence="1 2">F22</strain>
    </source>
</reference>
<evidence type="ECO:0000313" key="1">
    <source>
        <dbReference type="EMBL" id="NUN85071.1"/>
    </source>
</evidence>
<name>A0A849XL85_9FIRM</name>
<dbReference type="RefSeq" id="WP_175305105.1">
    <property type="nucleotide sequence ID" value="NZ_JABWDC010000001.1"/>
</dbReference>
<dbReference type="AlphaFoldDB" id="A0A849XL85"/>
<reference evidence="1 2" key="2">
    <citation type="submission" date="2020-07" db="EMBL/GenBank/DDBJ databases">
        <title>Bacterial metabolism rescues the inhibition of intestinal drug absorption by food and drug additives.</title>
        <authorList>
            <person name="Zou L."/>
            <person name="Spanogiannopoulos P."/>
            <person name="Chien H.-C."/>
            <person name="Pieper L.M."/>
            <person name="Cai W."/>
            <person name="Khuri N."/>
            <person name="Pottel J."/>
            <person name="Vora B."/>
            <person name="Ni Z."/>
            <person name="Tsakalozou E."/>
            <person name="Zhang W."/>
            <person name="Shoichet B.K."/>
            <person name="Giacomini K.M."/>
            <person name="Turnbaugh P.J."/>
        </authorList>
    </citation>
    <scope>NUCLEOTIDE SEQUENCE [LARGE SCALE GENOMIC DNA]</scope>
    <source>
        <strain evidence="1 2">F22</strain>
    </source>
</reference>
<sequence length="98" mass="11320">MKKFDIIRAITDEKKFSELIFDLVSAYKTSEELTKLLKEEMTEDAFRTVKELNVSEYPLQLDYLFATDDEIPRAHLSVENVADGYAECDVRLTAGHKK</sequence>
<accession>A0A849XL85</accession>